<comment type="similarity">
    <text evidence="1">Belongs to the IMPACT family.</text>
</comment>
<dbReference type="GO" id="GO:0017111">
    <property type="term" value="F:ribonucleoside triphosphate phosphatase activity"/>
    <property type="evidence" value="ECO:0007669"/>
    <property type="project" value="UniProtKB-ARBA"/>
</dbReference>
<reference evidence="5" key="1">
    <citation type="submission" date="2017-12" db="EMBL/GenBank/DDBJ databases">
        <authorList>
            <person name="Yu X.-Y."/>
        </authorList>
    </citation>
    <scope>NUCLEOTIDE SEQUENCE [LARGE SCALE GENOMIC DNA]</scope>
    <source>
        <strain evidence="5">ZYSR67-Z</strain>
    </source>
</reference>
<dbReference type="GO" id="GO:0032561">
    <property type="term" value="F:guanyl ribonucleotide binding"/>
    <property type="evidence" value="ECO:0007669"/>
    <property type="project" value="UniProtKB-ARBA"/>
</dbReference>
<gene>
    <name evidence="4" type="ORF">CW360_16660</name>
</gene>
<dbReference type="InterPro" id="IPR035647">
    <property type="entry name" value="EFG_III/V"/>
</dbReference>
<feature type="domain" description="UPF0029" evidence="3">
    <location>
        <begin position="134"/>
        <end position="188"/>
    </location>
</feature>
<name>A0A2I0CL65_9PSED</name>
<evidence type="ECO:0000313" key="5">
    <source>
        <dbReference type="Proteomes" id="UP000242861"/>
    </source>
</evidence>
<dbReference type="InterPro" id="IPR001498">
    <property type="entry name" value="Impact_N"/>
</dbReference>
<proteinExistence type="inferred from homology"/>
<dbReference type="Proteomes" id="UP000242861">
    <property type="component" value="Unassembled WGS sequence"/>
</dbReference>
<organism evidence="4 5">
    <name type="scientific">Pseudomonas fluvialis</name>
    <dbReference type="NCBI Taxonomy" id="1793966"/>
    <lineage>
        <taxon>Bacteria</taxon>
        <taxon>Pseudomonadati</taxon>
        <taxon>Pseudomonadota</taxon>
        <taxon>Gammaproteobacteria</taxon>
        <taxon>Pseudomonadales</taxon>
        <taxon>Pseudomonadaceae</taxon>
        <taxon>Pseudomonas</taxon>
    </lineage>
</organism>
<dbReference type="GO" id="GO:0005737">
    <property type="term" value="C:cytoplasm"/>
    <property type="evidence" value="ECO:0007669"/>
    <property type="project" value="TreeGrafter"/>
</dbReference>
<accession>A0A2I0CL65</accession>
<dbReference type="EMBL" id="PIYS01000034">
    <property type="protein sequence ID" value="PKF69888.1"/>
    <property type="molecule type" value="Genomic_DNA"/>
</dbReference>
<dbReference type="AlphaFoldDB" id="A0A2I0CL65"/>
<dbReference type="PANTHER" id="PTHR16301:SF20">
    <property type="entry name" value="IMPACT FAMILY MEMBER YIGZ"/>
    <property type="match status" value="1"/>
</dbReference>
<evidence type="ECO:0000256" key="1">
    <source>
        <dbReference type="ARBA" id="ARBA00007665"/>
    </source>
</evidence>
<dbReference type="InterPro" id="IPR015269">
    <property type="entry name" value="UPF0029_Impact_C"/>
</dbReference>
<protein>
    <submittedName>
        <fullName evidence="4">Thymidylate synthase</fullName>
    </submittedName>
</protein>
<dbReference type="Gene3D" id="3.30.230.30">
    <property type="entry name" value="Impact, N-terminal domain"/>
    <property type="match status" value="1"/>
</dbReference>
<feature type="domain" description="Impact N-terminal" evidence="2">
    <location>
        <begin position="16"/>
        <end position="116"/>
    </location>
</feature>
<dbReference type="Gene3D" id="3.30.70.240">
    <property type="match status" value="1"/>
</dbReference>
<sequence>MRYSLAAPSRFQLEIRKSRFLAQAAPVADEAAARAFIASHRAADASHNSWAWKIAAQYRSSDDGEPAGSAGRPILAAIEHFAGDQLVVLVSRWYGGIPLGMGGLIRAYGGCASQCLQAGQRQPLQHLLQLTCQLEHAVHAHLLGRLPSLQVQVLQQDYQAEGVRLLLQLPAEQRNALQQLLNSLSRGQSTLREL</sequence>
<dbReference type="InterPro" id="IPR023582">
    <property type="entry name" value="Impact"/>
</dbReference>
<dbReference type="PANTHER" id="PTHR16301">
    <property type="entry name" value="IMPACT-RELATED"/>
    <property type="match status" value="1"/>
</dbReference>
<dbReference type="InterPro" id="IPR036956">
    <property type="entry name" value="Impact_N_sf"/>
</dbReference>
<dbReference type="Pfam" id="PF09186">
    <property type="entry name" value="DUF1949"/>
    <property type="match status" value="1"/>
</dbReference>
<dbReference type="SUPFAM" id="SSF54980">
    <property type="entry name" value="EF-G C-terminal domain-like"/>
    <property type="match status" value="1"/>
</dbReference>
<evidence type="ECO:0000259" key="3">
    <source>
        <dbReference type="Pfam" id="PF09186"/>
    </source>
</evidence>
<evidence type="ECO:0000313" key="4">
    <source>
        <dbReference type="EMBL" id="PKF69888.1"/>
    </source>
</evidence>
<dbReference type="RefSeq" id="WP_101194456.1">
    <property type="nucleotide sequence ID" value="NZ_PIYS01000034.1"/>
</dbReference>
<dbReference type="GO" id="GO:0006446">
    <property type="term" value="P:regulation of translational initiation"/>
    <property type="evidence" value="ECO:0007669"/>
    <property type="project" value="TreeGrafter"/>
</dbReference>
<dbReference type="InterPro" id="IPR020568">
    <property type="entry name" value="Ribosomal_Su5_D2-typ_SF"/>
</dbReference>
<dbReference type="GO" id="GO:0043168">
    <property type="term" value="F:anion binding"/>
    <property type="evidence" value="ECO:0007669"/>
    <property type="project" value="UniProtKB-ARBA"/>
</dbReference>
<dbReference type="Pfam" id="PF01205">
    <property type="entry name" value="Impact_N"/>
    <property type="match status" value="1"/>
</dbReference>
<evidence type="ECO:0000259" key="2">
    <source>
        <dbReference type="Pfam" id="PF01205"/>
    </source>
</evidence>
<comment type="caution">
    <text evidence="4">The sequence shown here is derived from an EMBL/GenBank/DDBJ whole genome shotgun (WGS) entry which is preliminary data.</text>
</comment>
<dbReference type="SUPFAM" id="SSF54211">
    <property type="entry name" value="Ribosomal protein S5 domain 2-like"/>
    <property type="match status" value="1"/>
</dbReference>